<evidence type="ECO:0000256" key="3">
    <source>
        <dbReference type="ARBA" id="ARBA00006815"/>
    </source>
</evidence>
<keyword evidence="13" id="KW-1185">Reference proteome</keyword>
<evidence type="ECO:0000256" key="5">
    <source>
        <dbReference type="ARBA" id="ARBA00022824"/>
    </source>
</evidence>
<dbReference type="InterPro" id="IPR021132">
    <property type="entry name" value="Ribosomal_eL18/eL18-A/B/_CS"/>
</dbReference>
<dbReference type="GO" id="GO:0006412">
    <property type="term" value="P:translation"/>
    <property type="evidence" value="ECO:0007669"/>
    <property type="project" value="InterPro"/>
</dbReference>
<feature type="compositionally biased region" description="Basic residues" evidence="9">
    <location>
        <begin position="383"/>
        <end position="393"/>
    </location>
</feature>
<evidence type="ECO:0000256" key="7">
    <source>
        <dbReference type="ARBA" id="ARBA00023274"/>
    </source>
</evidence>
<evidence type="ECO:0000259" key="11">
    <source>
        <dbReference type="Pfam" id="PF17135"/>
    </source>
</evidence>
<dbReference type="GO" id="GO:0003735">
    <property type="term" value="F:structural constituent of ribosome"/>
    <property type="evidence" value="ECO:0007669"/>
    <property type="project" value="InterPro"/>
</dbReference>
<gene>
    <name evidence="12" type="ORF">KUDE01_021587</name>
</gene>
<keyword evidence="10" id="KW-0812">Transmembrane</keyword>
<dbReference type="EMBL" id="JASDAP010000010">
    <property type="protein sequence ID" value="KAK1896139.1"/>
    <property type="molecule type" value="Genomic_DNA"/>
</dbReference>
<keyword evidence="10" id="KW-0472">Membrane</keyword>
<dbReference type="InterPro" id="IPR021131">
    <property type="entry name" value="Ribosomal_uL15/eL18"/>
</dbReference>
<accession>A0AAD9C7P5</accession>
<dbReference type="PROSITE" id="PS01106">
    <property type="entry name" value="RIBOSOMAL_L18E"/>
    <property type="match status" value="1"/>
</dbReference>
<evidence type="ECO:0000256" key="4">
    <source>
        <dbReference type="ARBA" id="ARBA00011133"/>
    </source>
</evidence>
<evidence type="ECO:0000256" key="1">
    <source>
        <dbReference type="ARBA" id="ARBA00004240"/>
    </source>
</evidence>
<comment type="function">
    <text evidence="8">Component of the large ribosomal subunit. The ribosome is a large ribonucleoprotein complex responsible for the synthesis of proteins in the cell.</text>
</comment>
<comment type="subunit">
    <text evidence="4">Component of the large ribosomal subunit.</text>
</comment>
<name>A0AAD9C7P5_DISEL</name>
<comment type="caution">
    <text evidence="12">The sequence shown here is derived from an EMBL/GenBank/DDBJ whole genome shotgun (WGS) entry which is preliminary data.</text>
</comment>
<dbReference type="Proteomes" id="UP001228049">
    <property type="component" value="Unassembled WGS sequence"/>
</dbReference>
<protein>
    <submittedName>
        <fullName evidence="12">60S ribosomal protein L18</fullName>
    </submittedName>
</protein>
<keyword evidence="7" id="KW-0687">Ribonucleoprotein</keyword>
<dbReference type="GO" id="GO:0003723">
    <property type="term" value="F:RNA binding"/>
    <property type="evidence" value="ECO:0007669"/>
    <property type="project" value="TreeGrafter"/>
</dbReference>
<evidence type="ECO:0000256" key="2">
    <source>
        <dbReference type="ARBA" id="ARBA00004514"/>
    </source>
</evidence>
<evidence type="ECO:0000313" key="13">
    <source>
        <dbReference type="Proteomes" id="UP001228049"/>
    </source>
</evidence>
<feature type="region of interest" description="Disordered" evidence="9">
    <location>
        <begin position="356"/>
        <end position="393"/>
    </location>
</feature>
<evidence type="ECO:0000256" key="9">
    <source>
        <dbReference type="SAM" id="MobiDB-lite"/>
    </source>
</evidence>
<keyword evidence="6 12" id="KW-0689">Ribosomal protein</keyword>
<feature type="domain" description="Large ribosomal subunit protein uL15/eL18" evidence="11">
    <location>
        <begin position="207"/>
        <end position="393"/>
    </location>
</feature>
<organism evidence="12 13">
    <name type="scientific">Dissostichus eleginoides</name>
    <name type="common">Patagonian toothfish</name>
    <name type="synonym">Dissostichus amissus</name>
    <dbReference type="NCBI Taxonomy" id="100907"/>
    <lineage>
        <taxon>Eukaryota</taxon>
        <taxon>Metazoa</taxon>
        <taxon>Chordata</taxon>
        <taxon>Craniata</taxon>
        <taxon>Vertebrata</taxon>
        <taxon>Euteleostomi</taxon>
        <taxon>Actinopterygii</taxon>
        <taxon>Neopterygii</taxon>
        <taxon>Teleostei</taxon>
        <taxon>Neoteleostei</taxon>
        <taxon>Acanthomorphata</taxon>
        <taxon>Eupercaria</taxon>
        <taxon>Perciformes</taxon>
        <taxon>Notothenioidei</taxon>
        <taxon>Nototheniidae</taxon>
        <taxon>Dissostichus</taxon>
    </lineage>
</organism>
<keyword evidence="10" id="KW-1133">Transmembrane helix</keyword>
<evidence type="ECO:0000256" key="6">
    <source>
        <dbReference type="ARBA" id="ARBA00022980"/>
    </source>
</evidence>
<comment type="similarity">
    <text evidence="3">Belongs to the eukaryotic ribosomal protein eL18 family.</text>
</comment>
<dbReference type="PANTHER" id="PTHR10934">
    <property type="entry name" value="60S RIBOSOMAL PROTEIN L18"/>
    <property type="match status" value="1"/>
</dbReference>
<dbReference type="GO" id="GO:0005783">
    <property type="term" value="C:endoplasmic reticulum"/>
    <property type="evidence" value="ECO:0007669"/>
    <property type="project" value="UniProtKB-SubCell"/>
</dbReference>
<dbReference type="InterPro" id="IPR000039">
    <property type="entry name" value="Ribosomal_eL18"/>
</dbReference>
<dbReference type="GO" id="GO:0022625">
    <property type="term" value="C:cytosolic large ribosomal subunit"/>
    <property type="evidence" value="ECO:0007669"/>
    <property type="project" value="TreeGrafter"/>
</dbReference>
<dbReference type="Pfam" id="PF17135">
    <property type="entry name" value="Ribosomal_L18"/>
    <property type="match status" value="1"/>
</dbReference>
<evidence type="ECO:0000313" key="12">
    <source>
        <dbReference type="EMBL" id="KAK1896139.1"/>
    </source>
</evidence>
<dbReference type="SUPFAM" id="SSF52080">
    <property type="entry name" value="Ribosomal proteins L15p and L18e"/>
    <property type="match status" value="1"/>
</dbReference>
<dbReference type="PANTHER" id="PTHR10934:SF2">
    <property type="entry name" value="LARGE RIBOSOMAL SUBUNIT PROTEIN EL18"/>
    <property type="match status" value="1"/>
</dbReference>
<reference evidence="12" key="1">
    <citation type="submission" date="2023-04" db="EMBL/GenBank/DDBJ databases">
        <title>Chromosome-level genome of Chaenocephalus aceratus.</title>
        <authorList>
            <person name="Park H."/>
        </authorList>
    </citation>
    <scope>NUCLEOTIDE SEQUENCE</scope>
    <source>
        <strain evidence="12">DE</strain>
        <tissue evidence="12">Muscle</tissue>
    </source>
</reference>
<dbReference type="InterPro" id="IPR036227">
    <property type="entry name" value="Ribosomal_uL15/eL18_sf"/>
</dbReference>
<comment type="subcellular location">
    <subcellularLocation>
        <location evidence="2">Cytoplasm</location>
        <location evidence="2">Cytosol</location>
    </subcellularLocation>
    <subcellularLocation>
        <location evidence="1">Endoplasmic reticulum</location>
    </subcellularLocation>
</comment>
<evidence type="ECO:0000256" key="10">
    <source>
        <dbReference type="SAM" id="Phobius"/>
    </source>
</evidence>
<feature type="transmembrane region" description="Helical" evidence="10">
    <location>
        <begin position="129"/>
        <end position="155"/>
    </location>
</feature>
<sequence length="393" mass="44264">MRRVWAVFRAHPYVVNVLGYTTLFASADVIQQSVLGGEHARPGIDWCQTARVATVGFCFHANFNYFWLRALERALPGGGIRAVTGKVAVDQMVAAPLTISAFYIGLSLLENKDDVFEDWRQKFWTSYKAVNFTLVPPVARTVFLGGIALTFTIFLCHLRQQSLCTTRGAVIKSPSSVTNQGPEISAQGLSRDLGSSFSLFRPEPKMGVDIRHNKDRKVHRKEPKSQDIYLRLLVKLYRFLARRCNAPFNKVILRRLFMSRTNRPPISISRLIRKMKMPGRENRIAVVVGSVTDDVRIQDIPKLKICALRVTDGARRRILKAGGQVMTFDQLALASPKGQGTVLLSGPRKGREVYRHFGKAPGTPHSHTKPYIRSKGRKFEKARGRRASRGYKN</sequence>
<dbReference type="AlphaFoldDB" id="A0AAD9C7P5"/>
<keyword evidence="5" id="KW-0256">Endoplasmic reticulum</keyword>
<proteinExistence type="inferred from homology"/>
<dbReference type="Gene3D" id="3.100.10.10">
    <property type="match status" value="1"/>
</dbReference>
<evidence type="ECO:0000256" key="8">
    <source>
        <dbReference type="ARBA" id="ARBA00034092"/>
    </source>
</evidence>
<dbReference type="FunFam" id="3.100.10.10:FF:000001">
    <property type="entry name" value="60S ribosomal protein L18"/>
    <property type="match status" value="1"/>
</dbReference>
<feature type="compositionally biased region" description="Basic residues" evidence="9">
    <location>
        <begin position="366"/>
        <end position="376"/>
    </location>
</feature>